<dbReference type="Pfam" id="PF07811">
    <property type="entry name" value="TadE"/>
    <property type="match status" value="1"/>
</dbReference>
<reference evidence="4" key="1">
    <citation type="journal article" date="2019" name="Int. J. Syst. Evol. Microbiol.">
        <title>The Global Catalogue of Microorganisms (GCM) 10K type strain sequencing project: providing services to taxonomists for standard genome sequencing and annotation.</title>
        <authorList>
            <consortium name="The Broad Institute Genomics Platform"/>
            <consortium name="The Broad Institute Genome Sequencing Center for Infectious Disease"/>
            <person name="Wu L."/>
            <person name="Ma J."/>
        </authorList>
    </citation>
    <scope>NUCLEOTIDE SEQUENCE [LARGE SCALE GENOMIC DNA]</scope>
    <source>
        <strain evidence="4">KCTC 23707</strain>
    </source>
</reference>
<sequence length="199" mass="21887">MGTITEAIGRMRRFLKREQGSVAVEFALLAPLMIAIFILTMEMAQAIDVSRKLGRMTVQIGDLITQQAEVKRADIQSIALIGRATMQPYRKTVPAVRVTAIDITTGNQPKATVAWSRCYNSCSQLPAFAKGAEVPLAEELLVPGMFLVRVETELNYQPIVAWSEGAKKLLGLMALDNIVMSETVDHHPRISTKIPCSDC</sequence>
<name>A0ABW5DJ97_9HYPH</name>
<evidence type="ECO:0000256" key="1">
    <source>
        <dbReference type="SAM" id="Phobius"/>
    </source>
</evidence>
<evidence type="ECO:0000313" key="3">
    <source>
        <dbReference type="EMBL" id="MFD2260583.1"/>
    </source>
</evidence>
<feature type="transmembrane region" description="Helical" evidence="1">
    <location>
        <begin position="21"/>
        <end position="41"/>
    </location>
</feature>
<keyword evidence="1" id="KW-0472">Membrane</keyword>
<keyword evidence="4" id="KW-1185">Reference proteome</keyword>
<evidence type="ECO:0000313" key="4">
    <source>
        <dbReference type="Proteomes" id="UP001597373"/>
    </source>
</evidence>
<keyword evidence="1" id="KW-0812">Transmembrane</keyword>
<dbReference type="EMBL" id="JBHUIR010000047">
    <property type="protein sequence ID" value="MFD2260583.1"/>
    <property type="molecule type" value="Genomic_DNA"/>
</dbReference>
<proteinExistence type="predicted"/>
<keyword evidence="1" id="KW-1133">Transmembrane helix</keyword>
<dbReference type="Proteomes" id="UP001597373">
    <property type="component" value="Unassembled WGS sequence"/>
</dbReference>
<gene>
    <name evidence="3" type="ORF">ACFSMZ_12520</name>
</gene>
<organism evidence="3 4">
    <name type="scientific">Chelativorans composti</name>
    <dbReference type="NCBI Taxonomy" id="768533"/>
    <lineage>
        <taxon>Bacteria</taxon>
        <taxon>Pseudomonadati</taxon>
        <taxon>Pseudomonadota</taxon>
        <taxon>Alphaproteobacteria</taxon>
        <taxon>Hyphomicrobiales</taxon>
        <taxon>Phyllobacteriaceae</taxon>
        <taxon>Chelativorans</taxon>
    </lineage>
</organism>
<accession>A0ABW5DJ97</accession>
<protein>
    <submittedName>
        <fullName evidence="3">TadE/TadG family type IV pilus assembly protein</fullName>
    </submittedName>
</protein>
<dbReference type="RefSeq" id="WP_345099578.1">
    <property type="nucleotide sequence ID" value="NZ_BAABGS010000066.1"/>
</dbReference>
<comment type="caution">
    <text evidence="3">The sequence shown here is derived from an EMBL/GenBank/DDBJ whole genome shotgun (WGS) entry which is preliminary data.</text>
</comment>
<feature type="domain" description="TadE-like" evidence="2">
    <location>
        <begin position="20"/>
        <end position="51"/>
    </location>
</feature>
<evidence type="ECO:0000259" key="2">
    <source>
        <dbReference type="Pfam" id="PF07811"/>
    </source>
</evidence>
<dbReference type="InterPro" id="IPR012495">
    <property type="entry name" value="TadE-like_dom"/>
</dbReference>